<dbReference type="Proteomes" id="UP000494165">
    <property type="component" value="Unassembled WGS sequence"/>
</dbReference>
<comment type="caution">
    <text evidence="1">The sequence shown here is derived from an EMBL/GenBank/DDBJ whole genome shotgun (WGS) entry which is preliminary data.</text>
</comment>
<accession>A0A8S1E8G4</accession>
<organism evidence="1 2">
    <name type="scientific">Cloeon dipterum</name>
    <dbReference type="NCBI Taxonomy" id="197152"/>
    <lineage>
        <taxon>Eukaryota</taxon>
        <taxon>Metazoa</taxon>
        <taxon>Ecdysozoa</taxon>
        <taxon>Arthropoda</taxon>
        <taxon>Hexapoda</taxon>
        <taxon>Insecta</taxon>
        <taxon>Pterygota</taxon>
        <taxon>Palaeoptera</taxon>
        <taxon>Ephemeroptera</taxon>
        <taxon>Pisciforma</taxon>
        <taxon>Baetidae</taxon>
        <taxon>Cloeon</taxon>
    </lineage>
</organism>
<sequence length="85" mass="9972">MALDADEVKIVFDADADVLDSIHTSCNFKFGDGLEKIWRGREKPRKLTRNLAEAYELFFNKASDRCPISKVYDRLNIERRKNYFP</sequence>
<protein>
    <submittedName>
        <fullName evidence="1">Uncharacterized protein</fullName>
    </submittedName>
</protein>
<evidence type="ECO:0000313" key="2">
    <source>
        <dbReference type="Proteomes" id="UP000494165"/>
    </source>
</evidence>
<gene>
    <name evidence="1" type="ORF">CLODIP_2_CD11169</name>
</gene>
<keyword evidence="2" id="KW-1185">Reference proteome</keyword>
<dbReference type="AlphaFoldDB" id="A0A8S1E8G4"/>
<name>A0A8S1E8G4_9INSE</name>
<evidence type="ECO:0000313" key="1">
    <source>
        <dbReference type="EMBL" id="CAB3388530.1"/>
    </source>
</evidence>
<dbReference type="EMBL" id="CADEPI010000807">
    <property type="protein sequence ID" value="CAB3388530.1"/>
    <property type="molecule type" value="Genomic_DNA"/>
</dbReference>
<feature type="non-terminal residue" evidence="1">
    <location>
        <position position="85"/>
    </location>
</feature>
<proteinExistence type="predicted"/>
<reference evidence="1 2" key="1">
    <citation type="submission" date="2020-04" db="EMBL/GenBank/DDBJ databases">
        <authorList>
            <person name="Alioto T."/>
            <person name="Alioto T."/>
            <person name="Gomez Garrido J."/>
        </authorList>
    </citation>
    <scope>NUCLEOTIDE SEQUENCE [LARGE SCALE GENOMIC DNA]</scope>
</reference>